<keyword evidence="1" id="KW-1133">Transmembrane helix</keyword>
<dbReference type="AlphaFoldDB" id="E1QY76"/>
<dbReference type="HOGENOM" id="CLU_110264_0_0_11"/>
<keyword evidence="1" id="KW-0812">Transmembrane</keyword>
<dbReference type="RefSeq" id="WP_013251092.1">
    <property type="nucleotide sequence ID" value="NC_014363.1"/>
</dbReference>
<dbReference type="eggNOG" id="ENOG50335QW">
    <property type="taxonomic scope" value="Bacteria"/>
</dbReference>
<organism evidence="2 3">
    <name type="scientific">Olsenella uli (strain ATCC 49627 / DSM 7084 / CCUG 31166 / CIP 109912 / JCM 12494 / LMG 11480 / NCIMB 702895 / VPI D76D-27C)</name>
    <name type="common">Lactobacillus uli</name>
    <dbReference type="NCBI Taxonomy" id="633147"/>
    <lineage>
        <taxon>Bacteria</taxon>
        <taxon>Bacillati</taxon>
        <taxon>Actinomycetota</taxon>
        <taxon>Coriobacteriia</taxon>
        <taxon>Coriobacteriales</taxon>
        <taxon>Atopobiaceae</taxon>
        <taxon>Olsenella</taxon>
    </lineage>
</organism>
<protein>
    <submittedName>
        <fullName evidence="2">Uncharacterized protein</fullName>
    </submittedName>
</protein>
<reference evidence="2 3" key="1">
    <citation type="journal article" date="2010" name="Stand. Genomic Sci.">
        <title>Complete genome sequence of Olsenella uli type strain (VPI D76D-27C).</title>
        <authorList>
            <person name="Goker M."/>
            <person name="Held B."/>
            <person name="Lucas S."/>
            <person name="Nolan M."/>
            <person name="Yasawong M."/>
            <person name="Glavina Del Rio T."/>
            <person name="Tice H."/>
            <person name="Cheng J.F."/>
            <person name="Bruce D."/>
            <person name="Detter J.C."/>
            <person name="Tapia R."/>
            <person name="Han C."/>
            <person name="Goodwin L."/>
            <person name="Pitluck S."/>
            <person name="Liolios K."/>
            <person name="Ivanova N."/>
            <person name="Mavromatis K."/>
            <person name="Mikhailova N."/>
            <person name="Pati A."/>
            <person name="Chen A."/>
            <person name="Palaniappan K."/>
            <person name="Land M."/>
            <person name="Hauser L."/>
            <person name="Chang Y.J."/>
            <person name="Jeffries C.D."/>
            <person name="Rohde M."/>
            <person name="Sikorski J."/>
            <person name="Pukall R."/>
            <person name="Woyke T."/>
            <person name="Bristow J."/>
            <person name="Eisen J.A."/>
            <person name="Markowitz V."/>
            <person name="Hugenholtz P."/>
            <person name="Kyrpides N.C."/>
            <person name="Klenk H.P."/>
            <person name="Lapidus A."/>
        </authorList>
    </citation>
    <scope>NUCLEOTIDE SEQUENCE [LARGE SCALE GENOMIC DNA]</scope>
    <source>
        <strain evidence="3">ATCC 49627 / DSM 7084 / CIP 109912 / JCM 12494 / NCIMB 702895 / VPI D76D-27C</strain>
    </source>
</reference>
<feature type="transmembrane region" description="Helical" evidence="1">
    <location>
        <begin position="20"/>
        <end position="45"/>
    </location>
</feature>
<dbReference type="EMBL" id="CP002106">
    <property type="protein sequence ID" value="ADK67340.1"/>
    <property type="molecule type" value="Genomic_DNA"/>
</dbReference>
<accession>E1QY76</accession>
<evidence type="ECO:0000256" key="1">
    <source>
        <dbReference type="SAM" id="Phobius"/>
    </source>
</evidence>
<dbReference type="KEGG" id="ols:Olsu_0208"/>
<dbReference type="STRING" id="633147.Olsu_0208"/>
<dbReference type="Proteomes" id="UP000000333">
    <property type="component" value="Chromosome"/>
</dbReference>
<keyword evidence="1" id="KW-0472">Membrane</keyword>
<evidence type="ECO:0000313" key="3">
    <source>
        <dbReference type="Proteomes" id="UP000000333"/>
    </source>
</evidence>
<evidence type="ECO:0000313" key="2">
    <source>
        <dbReference type="EMBL" id="ADK67340.1"/>
    </source>
</evidence>
<dbReference type="GeneID" id="78511686"/>
<keyword evidence="3" id="KW-1185">Reference proteome</keyword>
<proteinExistence type="predicted"/>
<name>E1QY76_OLSUV</name>
<dbReference type="OrthoDB" id="5196974at2"/>
<sequence length="213" mass="23829">MSGSGQIDYLNEERNRNPQLWPIIKGLLALLVIVLIAACGTAVLINLAGPGVAAFFASLSTLDSAIVVALITATVSVITYVSGNVASNIMKRNEYLRMHREKPYMQLISMFYDFQSQTKTGKEFTQEELINLFNQFTKELTLWGSSKAIKAWGNWRVASSRGHNDPNDLLFGMEKVLIQLRKDMGLKRGIAEGDLLRLTVNDIDDYIGQNRRD</sequence>
<feature type="transmembrane region" description="Helical" evidence="1">
    <location>
        <begin position="65"/>
        <end position="90"/>
    </location>
</feature>
<gene>
    <name evidence="2" type="ordered locus">Olsu_0208</name>
</gene>